<evidence type="ECO:0000313" key="2">
    <source>
        <dbReference type="EMBL" id="TVU41551.1"/>
    </source>
</evidence>
<keyword evidence="3" id="KW-1185">Reference proteome</keyword>
<protein>
    <submittedName>
        <fullName evidence="2">Uncharacterized protein</fullName>
    </submittedName>
</protein>
<feature type="region of interest" description="Disordered" evidence="1">
    <location>
        <begin position="49"/>
        <end position="78"/>
    </location>
</feature>
<reference evidence="2 3" key="1">
    <citation type="journal article" date="2019" name="Sci. Rep.">
        <title>A high-quality genome of Eragrostis curvula grass provides insights into Poaceae evolution and supports new strategies to enhance forage quality.</title>
        <authorList>
            <person name="Carballo J."/>
            <person name="Santos B.A.C.M."/>
            <person name="Zappacosta D."/>
            <person name="Garbus I."/>
            <person name="Selva J.P."/>
            <person name="Gallo C.A."/>
            <person name="Diaz A."/>
            <person name="Albertini E."/>
            <person name="Caccamo M."/>
            <person name="Echenique V."/>
        </authorList>
    </citation>
    <scope>NUCLEOTIDE SEQUENCE [LARGE SCALE GENOMIC DNA]</scope>
    <source>
        <strain evidence="3">cv. Victoria</strain>
        <tissue evidence="2">Leaf</tissue>
    </source>
</reference>
<feature type="region of interest" description="Disordered" evidence="1">
    <location>
        <begin position="1"/>
        <end position="24"/>
    </location>
</feature>
<feature type="non-terminal residue" evidence="2">
    <location>
        <position position="1"/>
    </location>
</feature>
<dbReference type="AlphaFoldDB" id="A0A5J9W0S3"/>
<sequence>MAAVDLERGPPDADSDDERPEKEPEFVIHVVEDRRPVLARCTGRCRRRRPCGNSRLSRTSPHLVSPRPSLTTPMSPRSARTVLSARSFIAFW</sequence>
<feature type="compositionally biased region" description="Basic and acidic residues" evidence="1">
    <location>
        <begin position="1"/>
        <end position="11"/>
    </location>
</feature>
<proteinExistence type="predicted"/>
<dbReference type="EMBL" id="RWGY01000007">
    <property type="protein sequence ID" value="TVU41551.1"/>
    <property type="molecule type" value="Genomic_DNA"/>
</dbReference>
<dbReference type="Gramene" id="TVU41551">
    <property type="protein sequence ID" value="TVU41551"/>
    <property type="gene ID" value="EJB05_15079"/>
</dbReference>
<accession>A0A5J9W0S3</accession>
<gene>
    <name evidence="2" type="ORF">EJB05_15079</name>
</gene>
<name>A0A5J9W0S3_9POAL</name>
<dbReference type="Proteomes" id="UP000324897">
    <property type="component" value="Chromosome 4"/>
</dbReference>
<evidence type="ECO:0000313" key="3">
    <source>
        <dbReference type="Proteomes" id="UP000324897"/>
    </source>
</evidence>
<comment type="caution">
    <text evidence="2">The sequence shown here is derived from an EMBL/GenBank/DDBJ whole genome shotgun (WGS) entry which is preliminary data.</text>
</comment>
<organism evidence="2 3">
    <name type="scientific">Eragrostis curvula</name>
    <name type="common">weeping love grass</name>
    <dbReference type="NCBI Taxonomy" id="38414"/>
    <lineage>
        <taxon>Eukaryota</taxon>
        <taxon>Viridiplantae</taxon>
        <taxon>Streptophyta</taxon>
        <taxon>Embryophyta</taxon>
        <taxon>Tracheophyta</taxon>
        <taxon>Spermatophyta</taxon>
        <taxon>Magnoliopsida</taxon>
        <taxon>Liliopsida</taxon>
        <taxon>Poales</taxon>
        <taxon>Poaceae</taxon>
        <taxon>PACMAD clade</taxon>
        <taxon>Chloridoideae</taxon>
        <taxon>Eragrostideae</taxon>
        <taxon>Eragrostidinae</taxon>
        <taxon>Eragrostis</taxon>
    </lineage>
</organism>
<evidence type="ECO:0000256" key="1">
    <source>
        <dbReference type="SAM" id="MobiDB-lite"/>
    </source>
</evidence>